<protein>
    <submittedName>
        <fullName evidence="1">Uncharacterized protein</fullName>
    </submittedName>
</protein>
<evidence type="ECO:0000313" key="1">
    <source>
        <dbReference type="EMBL" id="GAI11352.1"/>
    </source>
</evidence>
<reference evidence="1" key="1">
    <citation type="journal article" date="2014" name="Front. Microbiol.">
        <title>High frequency of phylogenetically diverse reductive dehalogenase-homologous genes in deep subseafloor sedimentary metagenomes.</title>
        <authorList>
            <person name="Kawai M."/>
            <person name="Futagami T."/>
            <person name="Toyoda A."/>
            <person name="Takaki Y."/>
            <person name="Nishi S."/>
            <person name="Hori S."/>
            <person name="Arai W."/>
            <person name="Tsubouchi T."/>
            <person name="Morono Y."/>
            <person name="Uchiyama I."/>
            <person name="Ito T."/>
            <person name="Fujiyama A."/>
            <person name="Inagaki F."/>
            <person name="Takami H."/>
        </authorList>
    </citation>
    <scope>NUCLEOTIDE SEQUENCE</scope>
    <source>
        <strain evidence="1">Expedition CK06-06</strain>
    </source>
</reference>
<organism evidence="1">
    <name type="scientific">marine sediment metagenome</name>
    <dbReference type="NCBI Taxonomy" id="412755"/>
    <lineage>
        <taxon>unclassified sequences</taxon>
        <taxon>metagenomes</taxon>
        <taxon>ecological metagenomes</taxon>
    </lineage>
</organism>
<dbReference type="EMBL" id="BARV01007687">
    <property type="protein sequence ID" value="GAI11352.1"/>
    <property type="molecule type" value="Genomic_DNA"/>
</dbReference>
<accession>X1KW89</accession>
<comment type="caution">
    <text evidence="1">The sequence shown here is derived from an EMBL/GenBank/DDBJ whole genome shotgun (WGS) entry which is preliminary data.</text>
</comment>
<proteinExistence type="predicted"/>
<sequence length="118" mass="14038">MAFVREKVTKKRTYYYIVANYRVNGKVIQNILYAGVTRPWKRGSVEEKEWLESFQEGRSGIIKLTFPPEGKIWKRLIEEDEEDVGKPGFWLIEGWKDIQEREDKLKLKRASKQRCAND</sequence>
<gene>
    <name evidence="1" type="ORF">S06H3_15608</name>
</gene>
<dbReference type="AlphaFoldDB" id="X1KW89"/>
<name>X1KW89_9ZZZZ</name>